<dbReference type="PANTHER" id="PTHR14402:SF8">
    <property type="entry name" value="RECEPTOR-TRANSPORTING PROTEIN 4"/>
    <property type="match status" value="1"/>
</dbReference>
<dbReference type="SMART" id="SM01328">
    <property type="entry name" value="zf-3CxxC"/>
    <property type="match status" value="1"/>
</dbReference>
<dbReference type="InterPro" id="IPR026096">
    <property type="entry name" value="R-trans_p"/>
</dbReference>
<proteinExistence type="predicted"/>
<dbReference type="Pfam" id="PF13695">
    <property type="entry name" value="Zn_ribbon_3CxxC"/>
    <property type="match status" value="1"/>
</dbReference>
<name>A0AA88MFC2_CHASR</name>
<keyword evidence="4" id="KW-0863">Zinc-finger</keyword>
<dbReference type="InterPro" id="IPR027377">
    <property type="entry name" value="ZAR1/RTP1-5-like_Znf-3CxxC"/>
</dbReference>
<dbReference type="GO" id="GO:0008270">
    <property type="term" value="F:zinc ion binding"/>
    <property type="evidence" value="ECO:0007669"/>
    <property type="project" value="UniProtKB-KW"/>
</dbReference>
<comment type="caution">
    <text evidence="9">The sequence shown here is derived from an EMBL/GenBank/DDBJ whole genome shotgun (WGS) entry which is preliminary data.</text>
</comment>
<keyword evidence="2" id="KW-0812">Transmembrane</keyword>
<evidence type="ECO:0000256" key="4">
    <source>
        <dbReference type="ARBA" id="ARBA00022771"/>
    </source>
</evidence>
<dbReference type="Proteomes" id="UP001187415">
    <property type="component" value="Unassembled WGS sequence"/>
</dbReference>
<evidence type="ECO:0000256" key="2">
    <source>
        <dbReference type="ARBA" id="ARBA00022692"/>
    </source>
</evidence>
<sequence>MFQDRAANNLRDSWRLEFDNNIEANHLSFGWQQYIKNTSARFQCTSCRRTWPSNRVMVVFHMNLMNGQGVVKVRPFRQNCKRCTSPPMETPSITSENIAILLDVLIEKIRIKCYHEDLGQNNKHFTSFEVKSPHEPSHCEACLKGICERNTVNPVFKKKF</sequence>
<organism evidence="9 10">
    <name type="scientific">Channa striata</name>
    <name type="common">Snakehead murrel</name>
    <name type="synonym">Ophicephalus striatus</name>
    <dbReference type="NCBI Taxonomy" id="64152"/>
    <lineage>
        <taxon>Eukaryota</taxon>
        <taxon>Metazoa</taxon>
        <taxon>Chordata</taxon>
        <taxon>Craniata</taxon>
        <taxon>Vertebrata</taxon>
        <taxon>Euteleostomi</taxon>
        <taxon>Actinopterygii</taxon>
        <taxon>Neopterygii</taxon>
        <taxon>Teleostei</taxon>
        <taxon>Neoteleostei</taxon>
        <taxon>Acanthomorphata</taxon>
        <taxon>Anabantaria</taxon>
        <taxon>Anabantiformes</taxon>
        <taxon>Channoidei</taxon>
        <taxon>Channidae</taxon>
        <taxon>Channa</taxon>
    </lineage>
</organism>
<reference evidence="9" key="1">
    <citation type="submission" date="2023-07" db="EMBL/GenBank/DDBJ databases">
        <title>Chromosome-level Genome Assembly of Striped Snakehead (Channa striata).</title>
        <authorList>
            <person name="Liu H."/>
        </authorList>
    </citation>
    <scope>NUCLEOTIDE SEQUENCE</scope>
    <source>
        <strain evidence="9">Gz</strain>
        <tissue evidence="9">Muscle</tissue>
    </source>
</reference>
<evidence type="ECO:0000313" key="10">
    <source>
        <dbReference type="Proteomes" id="UP001187415"/>
    </source>
</evidence>
<accession>A0AA88MFC2</accession>
<dbReference type="AlphaFoldDB" id="A0AA88MFC2"/>
<evidence type="ECO:0000256" key="3">
    <source>
        <dbReference type="ARBA" id="ARBA00022723"/>
    </source>
</evidence>
<evidence type="ECO:0000313" key="9">
    <source>
        <dbReference type="EMBL" id="KAK2835416.1"/>
    </source>
</evidence>
<gene>
    <name evidence="9" type="ORF">Q5P01_015900</name>
</gene>
<dbReference type="GO" id="GO:0006612">
    <property type="term" value="P:protein targeting to membrane"/>
    <property type="evidence" value="ECO:0007669"/>
    <property type="project" value="TreeGrafter"/>
</dbReference>
<protein>
    <recommendedName>
        <fullName evidence="8">3CxxC-type domain-containing protein</fullName>
    </recommendedName>
</protein>
<keyword evidence="6" id="KW-1133">Transmembrane helix</keyword>
<evidence type="ECO:0000256" key="7">
    <source>
        <dbReference type="ARBA" id="ARBA00023136"/>
    </source>
</evidence>
<keyword evidence="10" id="KW-1185">Reference proteome</keyword>
<dbReference type="PANTHER" id="PTHR14402">
    <property type="entry name" value="RECEPTOR TRANSPORTING PROTEIN"/>
    <property type="match status" value="1"/>
</dbReference>
<dbReference type="GO" id="GO:0016020">
    <property type="term" value="C:membrane"/>
    <property type="evidence" value="ECO:0007669"/>
    <property type="project" value="UniProtKB-SubCell"/>
</dbReference>
<dbReference type="GO" id="GO:0051205">
    <property type="term" value="P:protein insertion into membrane"/>
    <property type="evidence" value="ECO:0007669"/>
    <property type="project" value="TreeGrafter"/>
</dbReference>
<evidence type="ECO:0000256" key="5">
    <source>
        <dbReference type="ARBA" id="ARBA00022833"/>
    </source>
</evidence>
<dbReference type="EMBL" id="JAUPFM010000012">
    <property type="protein sequence ID" value="KAK2835416.1"/>
    <property type="molecule type" value="Genomic_DNA"/>
</dbReference>
<keyword evidence="5" id="KW-0862">Zinc</keyword>
<keyword evidence="7" id="KW-0472">Membrane</keyword>
<feature type="domain" description="3CxxC-type" evidence="8">
    <location>
        <begin position="37"/>
        <end position="145"/>
    </location>
</feature>
<evidence type="ECO:0000256" key="6">
    <source>
        <dbReference type="ARBA" id="ARBA00022989"/>
    </source>
</evidence>
<keyword evidence="3" id="KW-0479">Metal-binding</keyword>
<comment type="subcellular location">
    <subcellularLocation>
        <location evidence="1">Membrane</location>
        <topology evidence="1">Single-pass membrane protein</topology>
    </subcellularLocation>
</comment>
<evidence type="ECO:0000259" key="8">
    <source>
        <dbReference type="SMART" id="SM01328"/>
    </source>
</evidence>
<evidence type="ECO:0000256" key="1">
    <source>
        <dbReference type="ARBA" id="ARBA00004167"/>
    </source>
</evidence>
<dbReference type="GO" id="GO:0031849">
    <property type="term" value="F:olfactory receptor binding"/>
    <property type="evidence" value="ECO:0007669"/>
    <property type="project" value="TreeGrafter"/>
</dbReference>